<accession>A0A2A5AG88</accession>
<dbReference type="Pfam" id="PF00847">
    <property type="entry name" value="AP2"/>
    <property type="match status" value="1"/>
</dbReference>
<sequence length="150" mass="16970">MEREVTLKRLSALHHISIIESRGTNCAWVRIKYDGKGFQQSFPFKKYGGKAKAIASAKRKRDIEGKKIYGSNWPYAKFSPRKVSPLNSSGEIGVSFSKKDNSWVATWQEGKGVKRKQKNAYFSINKYGKDKAKTLAVKARRGAVRANKIQ</sequence>
<keyword evidence="3" id="KW-0804">Transcription</keyword>
<evidence type="ECO:0000256" key="2">
    <source>
        <dbReference type="ARBA" id="ARBA00023125"/>
    </source>
</evidence>
<evidence type="ECO:0000313" key="6">
    <source>
        <dbReference type="Proteomes" id="UP000218327"/>
    </source>
</evidence>
<dbReference type="AlphaFoldDB" id="A0A2A5AG88"/>
<protein>
    <recommendedName>
        <fullName evidence="4">AP2/ERF domain-containing protein</fullName>
    </recommendedName>
</protein>
<evidence type="ECO:0000313" key="5">
    <source>
        <dbReference type="EMBL" id="PCJ18101.1"/>
    </source>
</evidence>
<dbReference type="GO" id="GO:0003700">
    <property type="term" value="F:DNA-binding transcription factor activity"/>
    <property type="evidence" value="ECO:0007669"/>
    <property type="project" value="InterPro"/>
</dbReference>
<gene>
    <name evidence="5" type="ORF">COA96_17150</name>
</gene>
<organism evidence="5 6">
    <name type="scientific">SAR86 cluster bacterium</name>
    <dbReference type="NCBI Taxonomy" id="2030880"/>
    <lineage>
        <taxon>Bacteria</taxon>
        <taxon>Pseudomonadati</taxon>
        <taxon>Pseudomonadota</taxon>
        <taxon>Gammaproteobacteria</taxon>
        <taxon>SAR86 cluster</taxon>
    </lineage>
</organism>
<dbReference type="Gene3D" id="1.20.5.2050">
    <property type="match status" value="1"/>
</dbReference>
<name>A0A2A5AG88_9GAMM</name>
<dbReference type="InterPro" id="IPR001471">
    <property type="entry name" value="AP2/ERF_dom"/>
</dbReference>
<keyword evidence="2" id="KW-0238">DNA-binding</keyword>
<dbReference type="Proteomes" id="UP000218327">
    <property type="component" value="Unassembled WGS sequence"/>
</dbReference>
<comment type="caution">
    <text evidence="5">The sequence shown here is derived from an EMBL/GenBank/DDBJ whole genome shotgun (WGS) entry which is preliminary data.</text>
</comment>
<evidence type="ECO:0000256" key="3">
    <source>
        <dbReference type="ARBA" id="ARBA00023163"/>
    </source>
</evidence>
<keyword evidence="1" id="KW-0805">Transcription regulation</keyword>
<reference evidence="6" key="1">
    <citation type="submission" date="2017-08" db="EMBL/GenBank/DDBJ databases">
        <title>A dynamic microbial community with high functional redundancy inhabits the cold, oxic subseafloor aquifer.</title>
        <authorList>
            <person name="Tully B.J."/>
            <person name="Wheat C.G."/>
            <person name="Glazer B.T."/>
            <person name="Huber J.A."/>
        </authorList>
    </citation>
    <scope>NUCLEOTIDE SEQUENCE [LARGE SCALE GENOMIC DNA]</scope>
</reference>
<dbReference type="GO" id="GO:0003677">
    <property type="term" value="F:DNA binding"/>
    <property type="evidence" value="ECO:0007669"/>
    <property type="project" value="UniProtKB-KW"/>
</dbReference>
<feature type="domain" description="AP2/ERF" evidence="4">
    <location>
        <begin position="91"/>
        <end position="141"/>
    </location>
</feature>
<dbReference type="EMBL" id="NVVJ01000102">
    <property type="protein sequence ID" value="PCJ18101.1"/>
    <property type="molecule type" value="Genomic_DNA"/>
</dbReference>
<evidence type="ECO:0000256" key="1">
    <source>
        <dbReference type="ARBA" id="ARBA00023015"/>
    </source>
</evidence>
<evidence type="ECO:0000259" key="4">
    <source>
        <dbReference type="Pfam" id="PF00847"/>
    </source>
</evidence>
<proteinExistence type="predicted"/>